<proteinExistence type="predicted"/>
<dbReference type="Proteomes" id="UP000654918">
    <property type="component" value="Unassembled WGS sequence"/>
</dbReference>
<gene>
    <name evidence="1" type="ORF">CPLU01_05230</name>
</gene>
<reference evidence="1" key="1">
    <citation type="journal article" date="2020" name="Phytopathology">
        <title>Genome Sequence Resources of Colletotrichum truncatum, C. plurivorum, C. musicola, and C. sojae: Four Species Pathogenic to Soybean (Glycine max).</title>
        <authorList>
            <person name="Rogerio F."/>
            <person name="Boufleur T.R."/>
            <person name="Ciampi-Guillardi M."/>
            <person name="Sukno S.A."/>
            <person name="Thon M.R."/>
            <person name="Massola Junior N.S."/>
            <person name="Baroncelli R."/>
        </authorList>
    </citation>
    <scope>NUCLEOTIDE SEQUENCE</scope>
    <source>
        <strain evidence="1">LFN00145</strain>
    </source>
</reference>
<keyword evidence="2" id="KW-1185">Reference proteome</keyword>
<evidence type="ECO:0000313" key="1">
    <source>
        <dbReference type="EMBL" id="KAF6833935.1"/>
    </source>
</evidence>
<evidence type="ECO:0000313" key="2">
    <source>
        <dbReference type="Proteomes" id="UP000654918"/>
    </source>
</evidence>
<organism evidence="1 2">
    <name type="scientific">Colletotrichum plurivorum</name>
    <dbReference type="NCBI Taxonomy" id="2175906"/>
    <lineage>
        <taxon>Eukaryota</taxon>
        <taxon>Fungi</taxon>
        <taxon>Dikarya</taxon>
        <taxon>Ascomycota</taxon>
        <taxon>Pezizomycotina</taxon>
        <taxon>Sordariomycetes</taxon>
        <taxon>Hypocreomycetidae</taxon>
        <taxon>Glomerellales</taxon>
        <taxon>Glomerellaceae</taxon>
        <taxon>Colletotrichum</taxon>
        <taxon>Colletotrichum orchidearum species complex</taxon>
    </lineage>
</organism>
<dbReference type="AlphaFoldDB" id="A0A8H6KM86"/>
<sequence length="123" mass="13740">MTDAPHMLSLTELENAATDVIRILQRLTEFSHTRIAFAGEVALWRYLPQERHRRALRFLSPVPCQSPRVSSHTPAGALEIGNVQGGNLPYISRADLGQLRRFYVQYGSEVTRGYAGATDADLE</sequence>
<dbReference type="EMBL" id="WIGO01000053">
    <property type="protein sequence ID" value="KAF6833935.1"/>
    <property type="molecule type" value="Genomic_DNA"/>
</dbReference>
<comment type="caution">
    <text evidence="1">The sequence shown here is derived from an EMBL/GenBank/DDBJ whole genome shotgun (WGS) entry which is preliminary data.</text>
</comment>
<accession>A0A8H6KM86</accession>
<name>A0A8H6KM86_9PEZI</name>
<protein>
    <submittedName>
        <fullName evidence="1">Uncharacterized protein</fullName>
    </submittedName>
</protein>